<comment type="caution">
    <text evidence="1">The sequence shown here is derived from an EMBL/GenBank/DDBJ whole genome shotgun (WGS) entry which is preliminary data.</text>
</comment>
<sequence>MHAVGDIHCATHGLKAIELGVFDILAKVRPGAKLSPSQIVAQMPTKNPDVAIPHSQAVGQQLCAWLCCGCKRWELWVFPEALQSCACV</sequence>
<dbReference type="SUPFAM" id="SSF46785">
    <property type="entry name" value="Winged helix' DNA-binding domain"/>
    <property type="match status" value="1"/>
</dbReference>
<dbReference type="InterPro" id="IPR036388">
    <property type="entry name" value="WH-like_DNA-bd_sf"/>
</dbReference>
<dbReference type="Gene3D" id="1.10.10.10">
    <property type="entry name" value="Winged helix-like DNA-binding domain superfamily/Winged helix DNA-binding domain"/>
    <property type="match status" value="1"/>
</dbReference>
<keyword evidence="2" id="KW-1185">Reference proteome</keyword>
<dbReference type="AlphaFoldDB" id="A0AAW0KE54"/>
<protein>
    <submittedName>
        <fullName evidence="1">(S)-scoulerine 9-o-methyltransferase</fullName>
    </submittedName>
</protein>
<accession>A0AAW0KE54</accession>
<dbReference type="InterPro" id="IPR036390">
    <property type="entry name" value="WH_DNA-bd_sf"/>
</dbReference>
<reference evidence="1 2" key="1">
    <citation type="journal article" date="2018" name="Sci. Data">
        <title>The draft genome sequence of cork oak.</title>
        <authorList>
            <person name="Ramos A.M."/>
            <person name="Usie A."/>
            <person name="Barbosa P."/>
            <person name="Barros P.M."/>
            <person name="Capote T."/>
            <person name="Chaves I."/>
            <person name="Simoes F."/>
            <person name="Abreu I."/>
            <person name="Carrasquinho I."/>
            <person name="Faro C."/>
            <person name="Guimaraes J.B."/>
            <person name="Mendonca D."/>
            <person name="Nobrega F."/>
            <person name="Rodrigues L."/>
            <person name="Saibo N.J.M."/>
            <person name="Varela M.C."/>
            <person name="Egas C."/>
            <person name="Matos J."/>
            <person name="Miguel C.M."/>
            <person name="Oliveira M.M."/>
            <person name="Ricardo C.P."/>
            <person name="Goncalves S."/>
        </authorList>
    </citation>
    <scope>NUCLEOTIDE SEQUENCE [LARGE SCALE GENOMIC DNA]</scope>
    <source>
        <strain evidence="2">cv. HL8</strain>
    </source>
</reference>
<evidence type="ECO:0000313" key="2">
    <source>
        <dbReference type="Proteomes" id="UP000237347"/>
    </source>
</evidence>
<organism evidence="1 2">
    <name type="scientific">Quercus suber</name>
    <name type="common">Cork oak</name>
    <dbReference type="NCBI Taxonomy" id="58331"/>
    <lineage>
        <taxon>Eukaryota</taxon>
        <taxon>Viridiplantae</taxon>
        <taxon>Streptophyta</taxon>
        <taxon>Embryophyta</taxon>
        <taxon>Tracheophyta</taxon>
        <taxon>Spermatophyta</taxon>
        <taxon>Magnoliopsida</taxon>
        <taxon>eudicotyledons</taxon>
        <taxon>Gunneridae</taxon>
        <taxon>Pentapetalae</taxon>
        <taxon>rosids</taxon>
        <taxon>fabids</taxon>
        <taxon>Fagales</taxon>
        <taxon>Fagaceae</taxon>
        <taxon>Quercus</taxon>
    </lineage>
</organism>
<dbReference type="Proteomes" id="UP000237347">
    <property type="component" value="Unassembled WGS sequence"/>
</dbReference>
<proteinExistence type="predicted"/>
<dbReference type="EMBL" id="PKMF04000332">
    <property type="protein sequence ID" value="KAK7837292.1"/>
    <property type="molecule type" value="Genomic_DNA"/>
</dbReference>
<evidence type="ECO:0000313" key="1">
    <source>
        <dbReference type="EMBL" id="KAK7837292.1"/>
    </source>
</evidence>
<name>A0AAW0KE54_QUESU</name>
<gene>
    <name evidence="1" type="primary">SMT_2</name>
    <name evidence="1" type="ORF">CFP56_021398</name>
</gene>